<evidence type="ECO:0000313" key="10">
    <source>
        <dbReference type="Proteomes" id="UP000194360"/>
    </source>
</evidence>
<keyword evidence="4 7" id="KW-0812">Transmembrane</keyword>
<feature type="transmembrane region" description="Helical" evidence="7">
    <location>
        <begin position="116"/>
        <end position="138"/>
    </location>
</feature>
<dbReference type="Proteomes" id="UP000194360">
    <property type="component" value="Unassembled WGS sequence"/>
</dbReference>
<dbReference type="GO" id="GO:0005886">
    <property type="term" value="C:plasma membrane"/>
    <property type="evidence" value="ECO:0007669"/>
    <property type="project" value="UniProtKB-SubCell"/>
</dbReference>
<evidence type="ECO:0000256" key="2">
    <source>
        <dbReference type="ARBA" id="ARBA00022448"/>
    </source>
</evidence>
<evidence type="ECO:0000256" key="7">
    <source>
        <dbReference type="RuleBase" id="RU363032"/>
    </source>
</evidence>
<keyword evidence="3" id="KW-1003">Cell membrane</keyword>
<dbReference type="EMBL" id="MIGB01000022">
    <property type="protein sequence ID" value="OSY38501.1"/>
    <property type="molecule type" value="Genomic_DNA"/>
</dbReference>
<evidence type="ECO:0000259" key="8">
    <source>
        <dbReference type="PROSITE" id="PS50928"/>
    </source>
</evidence>
<evidence type="ECO:0000313" key="9">
    <source>
        <dbReference type="EMBL" id="OSY38501.1"/>
    </source>
</evidence>
<gene>
    <name evidence="9" type="primary">ssuC_12</name>
    <name evidence="9" type="ORF">BG845_04017</name>
</gene>
<evidence type="ECO:0000256" key="6">
    <source>
        <dbReference type="ARBA" id="ARBA00023136"/>
    </source>
</evidence>
<feature type="transmembrane region" description="Helical" evidence="7">
    <location>
        <begin position="88"/>
        <end position="110"/>
    </location>
</feature>
<accession>A0A1Y2MTM9</accession>
<comment type="caution">
    <text evidence="9">The sequence shown here is derived from an EMBL/GenBank/DDBJ whole genome shotgun (WGS) entry which is preliminary data.</text>
</comment>
<organism evidence="9 10">
    <name type="scientific">Pseudonocardia autotrophica</name>
    <name type="common">Amycolata autotrophica</name>
    <name type="synonym">Nocardia autotrophica</name>
    <dbReference type="NCBI Taxonomy" id="2074"/>
    <lineage>
        <taxon>Bacteria</taxon>
        <taxon>Bacillati</taxon>
        <taxon>Actinomycetota</taxon>
        <taxon>Actinomycetes</taxon>
        <taxon>Pseudonocardiales</taxon>
        <taxon>Pseudonocardiaceae</taxon>
        <taxon>Pseudonocardia</taxon>
    </lineage>
</organism>
<dbReference type="STRING" id="2074.BG845_04017"/>
<protein>
    <submittedName>
        <fullName evidence="9">Putative aliphatic sulfonates transport permease protein SsuC</fullName>
    </submittedName>
</protein>
<name>A0A1Y2MTM9_PSEAH</name>
<dbReference type="Gene3D" id="1.10.3720.10">
    <property type="entry name" value="MetI-like"/>
    <property type="match status" value="1"/>
</dbReference>
<dbReference type="PANTHER" id="PTHR30151">
    <property type="entry name" value="ALKANE SULFONATE ABC TRANSPORTER-RELATED, MEMBRANE SUBUNIT"/>
    <property type="match status" value="1"/>
</dbReference>
<dbReference type="GO" id="GO:0055085">
    <property type="term" value="P:transmembrane transport"/>
    <property type="evidence" value="ECO:0007669"/>
    <property type="project" value="InterPro"/>
</dbReference>
<dbReference type="PROSITE" id="PS50928">
    <property type="entry name" value="ABC_TM1"/>
    <property type="match status" value="1"/>
</dbReference>
<proteinExistence type="inferred from homology"/>
<evidence type="ECO:0000256" key="1">
    <source>
        <dbReference type="ARBA" id="ARBA00004651"/>
    </source>
</evidence>
<dbReference type="AlphaFoldDB" id="A0A1Y2MTM9"/>
<evidence type="ECO:0000256" key="3">
    <source>
        <dbReference type="ARBA" id="ARBA00022475"/>
    </source>
</evidence>
<dbReference type="InterPro" id="IPR035906">
    <property type="entry name" value="MetI-like_sf"/>
</dbReference>
<dbReference type="InterPro" id="IPR000515">
    <property type="entry name" value="MetI-like"/>
</dbReference>
<dbReference type="SUPFAM" id="SSF161098">
    <property type="entry name" value="MetI-like"/>
    <property type="match status" value="1"/>
</dbReference>
<feature type="transmembrane region" description="Helical" evidence="7">
    <location>
        <begin position="57"/>
        <end position="81"/>
    </location>
</feature>
<reference evidence="9 10" key="1">
    <citation type="submission" date="2016-09" db="EMBL/GenBank/DDBJ databases">
        <title>Pseudonocardia autotrophica DSM535, a candidate organism with high potential of specific P450 cytochromes.</title>
        <authorList>
            <person name="Grumaz C."/>
            <person name="Vainshtein Y."/>
            <person name="Kirstahler P."/>
            <person name="Sohn K."/>
        </authorList>
    </citation>
    <scope>NUCLEOTIDE SEQUENCE [LARGE SCALE GENOMIC DNA]</scope>
    <source>
        <strain evidence="9 10">DSM 535</strain>
    </source>
</reference>
<dbReference type="PANTHER" id="PTHR30151:SF20">
    <property type="entry name" value="ABC TRANSPORTER PERMEASE PROTEIN HI_0355-RELATED"/>
    <property type="match status" value="1"/>
</dbReference>
<comment type="subcellular location">
    <subcellularLocation>
        <location evidence="1 7">Cell membrane</location>
        <topology evidence="1 7">Multi-pass membrane protein</topology>
    </subcellularLocation>
</comment>
<keyword evidence="5 7" id="KW-1133">Transmembrane helix</keyword>
<feature type="transmembrane region" description="Helical" evidence="7">
    <location>
        <begin position="216"/>
        <end position="236"/>
    </location>
</feature>
<feature type="domain" description="ABC transmembrane type-1" evidence="8">
    <location>
        <begin position="54"/>
        <end position="237"/>
    </location>
</feature>
<dbReference type="CDD" id="cd06261">
    <property type="entry name" value="TM_PBP2"/>
    <property type="match status" value="1"/>
</dbReference>
<evidence type="ECO:0000256" key="4">
    <source>
        <dbReference type="ARBA" id="ARBA00022692"/>
    </source>
</evidence>
<dbReference type="RefSeq" id="WP_085914220.1">
    <property type="nucleotide sequence ID" value="NZ_AP018920.1"/>
</dbReference>
<keyword evidence="2 7" id="KW-0813">Transport</keyword>
<dbReference type="OrthoDB" id="7274389at2"/>
<keyword evidence="10" id="KW-1185">Reference proteome</keyword>
<sequence>MNRLLSPGLAGALVIAVAWQVVGATGLAGPGIATPTAIVAGMVQDGWAYYGPHLLTTFQSAAVGYLWGNLAALGCAALVVTVPPLERVFVQIGVASACVPLIAIAPILSAVFNGQVISAILAAISVFFITLVGALNGLRQTARTSADMIHAFGGNRLQLLRKVQFRYALPSILTALRIGVPGAVLGTIVGEFMGQRTGLGAALVVSQQQSDVARTWGIALVAGLLTALLFLAMNVVSRRLVPWAPNEQEVRA</sequence>
<feature type="transmembrane region" description="Helical" evidence="7">
    <location>
        <begin position="167"/>
        <end position="189"/>
    </location>
</feature>
<dbReference type="Pfam" id="PF00528">
    <property type="entry name" value="BPD_transp_1"/>
    <property type="match status" value="1"/>
</dbReference>
<keyword evidence="6 7" id="KW-0472">Membrane</keyword>
<comment type="similarity">
    <text evidence="7">Belongs to the binding-protein-dependent transport system permease family.</text>
</comment>
<evidence type="ECO:0000256" key="5">
    <source>
        <dbReference type="ARBA" id="ARBA00022989"/>
    </source>
</evidence>